<keyword evidence="6" id="KW-0812">Transmembrane</keyword>
<gene>
    <name evidence="8" type="ORF">SYV04_12930</name>
</gene>
<dbReference type="Proteomes" id="UP001291309">
    <property type="component" value="Unassembled WGS sequence"/>
</dbReference>
<reference evidence="8 9" key="1">
    <citation type="submission" date="2023-12" db="EMBL/GenBank/DDBJ databases">
        <title>the genome sequence of Hyalangium sp. s54d21.</title>
        <authorList>
            <person name="Zhang X."/>
        </authorList>
    </citation>
    <scope>NUCLEOTIDE SEQUENCE [LARGE SCALE GENOMIC DNA]</scope>
    <source>
        <strain evidence="9">s54d21</strain>
    </source>
</reference>
<proteinExistence type="predicted"/>
<dbReference type="PROSITE" id="PS00107">
    <property type="entry name" value="PROTEIN_KINASE_ATP"/>
    <property type="match status" value="1"/>
</dbReference>
<feature type="binding site" evidence="5">
    <location>
        <position position="85"/>
    </location>
    <ligand>
        <name>ATP</name>
        <dbReference type="ChEBI" id="CHEBI:30616"/>
    </ligand>
</feature>
<sequence>MTDLNQFTIEPTLVPAQSPRAESIPVPASTRRTTVLPKVEWNGERPSVIPLHRERFEELRPLGQGGMGEVMLLQDHDIERTVALKRLTDGADLDRVLRFVEEIRTVGQLDHPNIVPVHDVGVDERGRYYFVMKHLQGETLESIIARLKAGDPEAHTRYPFTARVQLFLGVLHALSYAHRKGFIHRDLKPANIMVGPFGEVTVMDWGLARKARTAEAAKPGAPVSAAAQGLREAASMLTQVGAVMGTPLYMSPEQARGEHDALDARSDIYSLCVLFHELLFLRHYLEGRESVEDILEGVKTVTPQTEGPSERNPHQPRPPAELIWFVKQGLSKDPAQRYPSVDAMVEELQRAMSGRIRVHCKRTLLKRCLYETLCQADERPKAVMFAGAVVLAVLLGVLVQLVLKLFL</sequence>
<dbReference type="InterPro" id="IPR011009">
    <property type="entry name" value="Kinase-like_dom_sf"/>
</dbReference>
<dbReference type="Gene3D" id="1.10.510.10">
    <property type="entry name" value="Transferase(Phosphotransferase) domain 1"/>
    <property type="match status" value="1"/>
</dbReference>
<evidence type="ECO:0000313" key="9">
    <source>
        <dbReference type="Proteomes" id="UP001291309"/>
    </source>
</evidence>
<keyword evidence="9" id="KW-1185">Reference proteome</keyword>
<keyword evidence="2 5" id="KW-0547">Nucleotide-binding</keyword>
<dbReference type="SMART" id="SM00220">
    <property type="entry name" value="S_TKc"/>
    <property type="match status" value="1"/>
</dbReference>
<feature type="domain" description="Protein kinase" evidence="7">
    <location>
        <begin position="56"/>
        <end position="352"/>
    </location>
</feature>
<organism evidence="8 9">
    <name type="scientific">Hyalangium rubrum</name>
    <dbReference type="NCBI Taxonomy" id="3103134"/>
    <lineage>
        <taxon>Bacteria</taxon>
        <taxon>Pseudomonadati</taxon>
        <taxon>Myxococcota</taxon>
        <taxon>Myxococcia</taxon>
        <taxon>Myxococcales</taxon>
        <taxon>Cystobacterineae</taxon>
        <taxon>Archangiaceae</taxon>
        <taxon>Hyalangium</taxon>
    </lineage>
</organism>
<comment type="caution">
    <text evidence="8">The sequence shown here is derived from an EMBL/GenBank/DDBJ whole genome shotgun (WGS) entry which is preliminary data.</text>
</comment>
<dbReference type="PROSITE" id="PS00108">
    <property type="entry name" value="PROTEIN_KINASE_ST"/>
    <property type="match status" value="1"/>
</dbReference>
<dbReference type="InterPro" id="IPR017441">
    <property type="entry name" value="Protein_kinase_ATP_BS"/>
</dbReference>
<dbReference type="CDD" id="cd14014">
    <property type="entry name" value="STKc_PknB_like"/>
    <property type="match status" value="1"/>
</dbReference>
<accession>A0ABU5H3D5</accession>
<evidence type="ECO:0000256" key="4">
    <source>
        <dbReference type="ARBA" id="ARBA00022840"/>
    </source>
</evidence>
<keyword evidence="6" id="KW-1133">Transmembrane helix</keyword>
<name>A0ABU5H3D5_9BACT</name>
<evidence type="ECO:0000259" key="7">
    <source>
        <dbReference type="PROSITE" id="PS50011"/>
    </source>
</evidence>
<dbReference type="EC" id="2.7.11.1" evidence="8"/>
<dbReference type="PANTHER" id="PTHR43289:SF6">
    <property type="entry name" value="SERINE_THREONINE-PROTEIN KINASE NEKL-3"/>
    <property type="match status" value="1"/>
</dbReference>
<evidence type="ECO:0000313" key="8">
    <source>
        <dbReference type="EMBL" id="MDY7227308.1"/>
    </source>
</evidence>
<keyword evidence="3 8" id="KW-0418">Kinase</keyword>
<dbReference type="RefSeq" id="WP_321546035.1">
    <property type="nucleotide sequence ID" value="NZ_JAXIVS010000004.1"/>
</dbReference>
<evidence type="ECO:0000256" key="1">
    <source>
        <dbReference type="ARBA" id="ARBA00022679"/>
    </source>
</evidence>
<dbReference type="Pfam" id="PF00069">
    <property type="entry name" value="Pkinase"/>
    <property type="match status" value="1"/>
</dbReference>
<dbReference type="InterPro" id="IPR008271">
    <property type="entry name" value="Ser/Thr_kinase_AS"/>
</dbReference>
<evidence type="ECO:0000256" key="6">
    <source>
        <dbReference type="SAM" id="Phobius"/>
    </source>
</evidence>
<protein>
    <submittedName>
        <fullName evidence="8">Serine/threonine-protein kinase</fullName>
        <ecNumber evidence="8">2.7.11.1</ecNumber>
    </submittedName>
</protein>
<keyword evidence="1 8" id="KW-0808">Transferase</keyword>
<keyword evidence="4 5" id="KW-0067">ATP-binding</keyword>
<evidence type="ECO:0000256" key="5">
    <source>
        <dbReference type="PROSITE-ProRule" id="PRU10141"/>
    </source>
</evidence>
<feature type="transmembrane region" description="Helical" evidence="6">
    <location>
        <begin position="382"/>
        <end position="403"/>
    </location>
</feature>
<evidence type="ECO:0000256" key="2">
    <source>
        <dbReference type="ARBA" id="ARBA00022741"/>
    </source>
</evidence>
<dbReference type="PROSITE" id="PS50011">
    <property type="entry name" value="PROTEIN_KINASE_DOM"/>
    <property type="match status" value="1"/>
</dbReference>
<dbReference type="GO" id="GO:0004674">
    <property type="term" value="F:protein serine/threonine kinase activity"/>
    <property type="evidence" value="ECO:0007669"/>
    <property type="project" value="UniProtKB-EC"/>
</dbReference>
<dbReference type="PANTHER" id="PTHR43289">
    <property type="entry name" value="MITOGEN-ACTIVATED PROTEIN KINASE KINASE KINASE 20-RELATED"/>
    <property type="match status" value="1"/>
</dbReference>
<dbReference type="SUPFAM" id="SSF56112">
    <property type="entry name" value="Protein kinase-like (PK-like)"/>
    <property type="match status" value="1"/>
</dbReference>
<dbReference type="EMBL" id="JAXIVS010000004">
    <property type="protein sequence ID" value="MDY7227308.1"/>
    <property type="molecule type" value="Genomic_DNA"/>
</dbReference>
<keyword evidence="6" id="KW-0472">Membrane</keyword>
<dbReference type="Gene3D" id="3.30.200.20">
    <property type="entry name" value="Phosphorylase Kinase, domain 1"/>
    <property type="match status" value="1"/>
</dbReference>
<dbReference type="InterPro" id="IPR000719">
    <property type="entry name" value="Prot_kinase_dom"/>
</dbReference>
<evidence type="ECO:0000256" key="3">
    <source>
        <dbReference type="ARBA" id="ARBA00022777"/>
    </source>
</evidence>